<keyword evidence="11" id="KW-1185">Reference proteome</keyword>
<dbReference type="PROSITE" id="PS50208">
    <property type="entry name" value="CASPASE_P20"/>
    <property type="match status" value="1"/>
</dbReference>
<evidence type="ECO:0000256" key="6">
    <source>
        <dbReference type="ARBA" id="ARBA00023145"/>
    </source>
</evidence>
<dbReference type="OrthoDB" id="6416614at2759"/>
<dbReference type="SMART" id="SM00115">
    <property type="entry name" value="CASc"/>
    <property type="match status" value="1"/>
</dbReference>
<dbReference type="FunFam" id="3.40.50.1460:FF:000001">
    <property type="entry name" value="Caspase-3 preproprotein"/>
    <property type="match status" value="1"/>
</dbReference>
<dbReference type="PROSITE" id="PS01121">
    <property type="entry name" value="CASPASE_HIS"/>
    <property type="match status" value="1"/>
</dbReference>
<dbReference type="InterPro" id="IPR016129">
    <property type="entry name" value="Caspase_his_AS"/>
</dbReference>
<dbReference type="GO" id="GO:0004197">
    <property type="term" value="F:cysteine-type endopeptidase activity"/>
    <property type="evidence" value="ECO:0007669"/>
    <property type="project" value="InterPro"/>
</dbReference>
<sequence length="301" mass="34368">SIYYFSKEIFYSDIVENMDDVSLKDDTDARGTLGWFKPQDSSGVILGSLDSEDYFMNYPKRGKCLIFNHKMFESHTGLNKRNGTDADSARLYVRFRELGFDAKVYTDLKVKEVQKELQKIGKEDHTEYSCFVCCILSHGEQGIIYAADGHYKTEHLFAPFRGDVCPTLAGKPKMFFIQACQGDRLDSGVSLQSKESSDSDTNQRNLRIPTHADFLIVYSTVPGFYSWRNTTNGSWFVQSLSAALQKHAYDKDILQILTIVNRRVAYDFESFTPQDANMHLKKQVPCVTSTLTKNVKFRPVQ</sequence>
<dbReference type="AlphaFoldDB" id="A0A8X7CIT8"/>
<evidence type="ECO:0000256" key="5">
    <source>
        <dbReference type="ARBA" id="ARBA00022807"/>
    </source>
</evidence>
<dbReference type="GO" id="GO:0045751">
    <property type="term" value="P:negative regulation of Toll signaling pathway"/>
    <property type="evidence" value="ECO:0007669"/>
    <property type="project" value="UniProtKB-ARBA"/>
</dbReference>
<dbReference type="GO" id="GO:0045476">
    <property type="term" value="P:nurse cell apoptotic process"/>
    <property type="evidence" value="ECO:0007669"/>
    <property type="project" value="UniProtKB-ARBA"/>
</dbReference>
<evidence type="ECO:0000256" key="7">
    <source>
        <dbReference type="RuleBase" id="RU003971"/>
    </source>
</evidence>
<accession>A0A8X7CIT8</accession>
<dbReference type="InterPro" id="IPR033139">
    <property type="entry name" value="Caspase_cys_AS"/>
</dbReference>
<reference evidence="10" key="1">
    <citation type="submission" date="2020-08" db="EMBL/GenBank/DDBJ databases">
        <title>Multicomponent nature underlies the extraordinary mechanical properties of spider dragline silk.</title>
        <authorList>
            <person name="Kono N."/>
            <person name="Nakamura H."/>
            <person name="Mori M."/>
            <person name="Yoshida Y."/>
            <person name="Ohtoshi R."/>
            <person name="Malay A.D."/>
            <person name="Moran D.A.P."/>
            <person name="Tomita M."/>
            <person name="Numata K."/>
            <person name="Arakawa K."/>
        </authorList>
    </citation>
    <scope>NUCLEOTIDE SEQUENCE</scope>
</reference>
<evidence type="ECO:0000259" key="9">
    <source>
        <dbReference type="PROSITE" id="PS50208"/>
    </source>
</evidence>
<keyword evidence="4" id="KW-0378">Hydrolase</keyword>
<dbReference type="Pfam" id="PF00656">
    <property type="entry name" value="Peptidase_C14"/>
    <property type="match status" value="1"/>
</dbReference>
<evidence type="ECO:0000313" key="11">
    <source>
        <dbReference type="Proteomes" id="UP000886998"/>
    </source>
</evidence>
<dbReference type="PANTHER" id="PTHR10454">
    <property type="entry name" value="CASPASE"/>
    <property type="match status" value="1"/>
</dbReference>
<dbReference type="GO" id="GO:0016322">
    <property type="term" value="P:neuron remodeling"/>
    <property type="evidence" value="ECO:0007669"/>
    <property type="project" value="UniProtKB-ARBA"/>
</dbReference>
<evidence type="ECO:0000256" key="4">
    <source>
        <dbReference type="ARBA" id="ARBA00022801"/>
    </source>
</evidence>
<keyword evidence="6" id="KW-0865">Zymogen</keyword>
<evidence type="ECO:0000256" key="3">
    <source>
        <dbReference type="ARBA" id="ARBA00022703"/>
    </source>
</evidence>
<dbReference type="PRINTS" id="PR00376">
    <property type="entry name" value="IL1BCENZYME"/>
</dbReference>
<dbReference type="PROSITE" id="PS50207">
    <property type="entry name" value="CASPASE_P10"/>
    <property type="match status" value="1"/>
</dbReference>
<organism evidence="10 11">
    <name type="scientific">Trichonephila inaurata madagascariensis</name>
    <dbReference type="NCBI Taxonomy" id="2747483"/>
    <lineage>
        <taxon>Eukaryota</taxon>
        <taxon>Metazoa</taxon>
        <taxon>Ecdysozoa</taxon>
        <taxon>Arthropoda</taxon>
        <taxon>Chelicerata</taxon>
        <taxon>Arachnida</taxon>
        <taxon>Araneae</taxon>
        <taxon>Araneomorphae</taxon>
        <taxon>Entelegynae</taxon>
        <taxon>Araneoidea</taxon>
        <taxon>Nephilidae</taxon>
        <taxon>Trichonephila</taxon>
        <taxon>Trichonephila inaurata</taxon>
    </lineage>
</organism>
<feature type="domain" description="Caspase family p20" evidence="9">
    <location>
        <begin position="60"/>
        <end position="184"/>
    </location>
</feature>
<keyword evidence="5" id="KW-0788">Thiol protease</keyword>
<evidence type="ECO:0000313" key="10">
    <source>
        <dbReference type="EMBL" id="GFY74659.1"/>
    </source>
</evidence>
<dbReference type="SUPFAM" id="SSF52129">
    <property type="entry name" value="Caspase-like"/>
    <property type="match status" value="1"/>
</dbReference>
<evidence type="ECO:0000256" key="1">
    <source>
        <dbReference type="ARBA" id="ARBA00010134"/>
    </source>
</evidence>
<keyword evidence="2" id="KW-0645">Protease</keyword>
<dbReference type="CDD" id="cd00032">
    <property type="entry name" value="CASc"/>
    <property type="match status" value="1"/>
</dbReference>
<dbReference type="GO" id="GO:0006508">
    <property type="term" value="P:proteolysis"/>
    <property type="evidence" value="ECO:0007669"/>
    <property type="project" value="UniProtKB-KW"/>
</dbReference>
<dbReference type="PROSITE" id="PS01122">
    <property type="entry name" value="CASPASE_CYS"/>
    <property type="match status" value="1"/>
</dbReference>
<proteinExistence type="inferred from homology"/>
<dbReference type="GO" id="GO:0005737">
    <property type="term" value="C:cytoplasm"/>
    <property type="evidence" value="ECO:0007669"/>
    <property type="project" value="TreeGrafter"/>
</dbReference>
<dbReference type="InterPro" id="IPR029030">
    <property type="entry name" value="Caspase-like_dom_sf"/>
</dbReference>
<gene>
    <name evidence="10" type="ORF">TNIN_5541</name>
</gene>
<dbReference type="Proteomes" id="UP000886998">
    <property type="component" value="Unassembled WGS sequence"/>
</dbReference>
<dbReference type="GO" id="GO:1990525">
    <property type="term" value="F:BIR domain binding"/>
    <property type="evidence" value="ECO:0007669"/>
    <property type="project" value="UniProtKB-ARBA"/>
</dbReference>
<keyword evidence="3" id="KW-0053">Apoptosis</keyword>
<evidence type="ECO:0000256" key="2">
    <source>
        <dbReference type="ARBA" id="ARBA00022670"/>
    </source>
</evidence>
<dbReference type="PANTHER" id="PTHR10454:SF232">
    <property type="entry name" value="AT03047P-RELATED"/>
    <property type="match status" value="1"/>
</dbReference>
<dbReference type="InterPro" id="IPR011600">
    <property type="entry name" value="Pept_C14_caspase"/>
</dbReference>
<dbReference type="InterPro" id="IPR002398">
    <property type="entry name" value="Pept_C14"/>
</dbReference>
<name>A0A8X7CIT8_9ARAC</name>
<dbReference type="InterPro" id="IPR015917">
    <property type="entry name" value="Pept_C14A"/>
</dbReference>
<dbReference type="InterPro" id="IPR001309">
    <property type="entry name" value="Pept_C14_p20"/>
</dbReference>
<dbReference type="GO" id="GO:0043525">
    <property type="term" value="P:positive regulation of neuron apoptotic process"/>
    <property type="evidence" value="ECO:0007669"/>
    <property type="project" value="TreeGrafter"/>
</dbReference>
<evidence type="ECO:0000259" key="8">
    <source>
        <dbReference type="PROSITE" id="PS50207"/>
    </source>
</evidence>
<dbReference type="Gene3D" id="3.40.50.1460">
    <property type="match status" value="1"/>
</dbReference>
<comment type="caution">
    <text evidence="10">The sequence shown here is derived from an EMBL/GenBank/DDBJ whole genome shotgun (WGS) entry which is preliminary data.</text>
</comment>
<dbReference type="InterPro" id="IPR002138">
    <property type="entry name" value="Pept_C14_p10"/>
</dbReference>
<dbReference type="EMBL" id="BMAV01020874">
    <property type="protein sequence ID" value="GFY74659.1"/>
    <property type="molecule type" value="Genomic_DNA"/>
</dbReference>
<feature type="non-terminal residue" evidence="10">
    <location>
        <position position="301"/>
    </location>
</feature>
<evidence type="ECO:0008006" key="12">
    <source>
        <dbReference type="Google" id="ProtNLM"/>
    </source>
</evidence>
<feature type="domain" description="Caspase family p10" evidence="8">
    <location>
        <begin position="204"/>
        <end position="299"/>
    </location>
</feature>
<protein>
    <recommendedName>
        <fullName evidence="12">Caspase-1</fullName>
    </recommendedName>
</protein>
<comment type="similarity">
    <text evidence="1 7">Belongs to the peptidase C14A family.</text>
</comment>